<dbReference type="InterPro" id="IPR036388">
    <property type="entry name" value="WH-like_DNA-bd_sf"/>
</dbReference>
<dbReference type="InterPro" id="IPR011991">
    <property type="entry name" value="ArsR-like_HTH"/>
</dbReference>
<name>A0A2K1PY44_9GAMM</name>
<keyword evidence="3" id="KW-0804">Transcription</keyword>
<dbReference type="InterPro" id="IPR000835">
    <property type="entry name" value="HTH_MarR-typ"/>
</dbReference>
<evidence type="ECO:0000256" key="1">
    <source>
        <dbReference type="ARBA" id="ARBA00023015"/>
    </source>
</evidence>
<protein>
    <submittedName>
        <fullName evidence="5">MarR family</fullName>
    </submittedName>
</protein>
<dbReference type="InterPro" id="IPR036390">
    <property type="entry name" value="WH_DNA-bd_sf"/>
</dbReference>
<evidence type="ECO:0000259" key="4">
    <source>
        <dbReference type="PROSITE" id="PS50995"/>
    </source>
</evidence>
<dbReference type="CDD" id="cd00090">
    <property type="entry name" value="HTH_ARSR"/>
    <property type="match status" value="1"/>
</dbReference>
<dbReference type="Proteomes" id="UP000236220">
    <property type="component" value="Unassembled WGS sequence"/>
</dbReference>
<feature type="domain" description="HTH marR-type" evidence="4">
    <location>
        <begin position="10"/>
        <end position="145"/>
    </location>
</feature>
<evidence type="ECO:0000256" key="3">
    <source>
        <dbReference type="ARBA" id="ARBA00023163"/>
    </source>
</evidence>
<gene>
    <name evidence="5" type="ORF">Lysil_1892</name>
</gene>
<dbReference type="InterPro" id="IPR023187">
    <property type="entry name" value="Tscrpt_reg_MarR-type_CS"/>
</dbReference>
<comment type="caution">
    <text evidence="5">The sequence shown here is derived from an EMBL/GenBank/DDBJ whole genome shotgun (WGS) entry which is preliminary data.</text>
</comment>
<dbReference type="Gene3D" id="1.10.10.10">
    <property type="entry name" value="Winged helix-like DNA-binding domain superfamily/Winged helix DNA-binding domain"/>
    <property type="match status" value="1"/>
</dbReference>
<accession>A0A2K1PY44</accession>
<evidence type="ECO:0000313" key="5">
    <source>
        <dbReference type="EMBL" id="PNS07716.1"/>
    </source>
</evidence>
<dbReference type="Pfam" id="PF01047">
    <property type="entry name" value="MarR"/>
    <property type="match status" value="1"/>
</dbReference>
<evidence type="ECO:0000313" key="6">
    <source>
        <dbReference type="Proteomes" id="UP000236220"/>
    </source>
</evidence>
<dbReference type="SMART" id="SM00347">
    <property type="entry name" value="HTH_MARR"/>
    <property type="match status" value="1"/>
</dbReference>
<dbReference type="RefSeq" id="WP_240600487.1">
    <property type="nucleotide sequence ID" value="NZ_NPZB01000002.1"/>
</dbReference>
<organism evidence="5 6">
    <name type="scientific">Solilutibacter silvestris</name>
    <dbReference type="NCBI Taxonomy" id="1645665"/>
    <lineage>
        <taxon>Bacteria</taxon>
        <taxon>Pseudomonadati</taxon>
        <taxon>Pseudomonadota</taxon>
        <taxon>Gammaproteobacteria</taxon>
        <taxon>Lysobacterales</taxon>
        <taxon>Lysobacteraceae</taxon>
        <taxon>Solilutibacter</taxon>
    </lineage>
</organism>
<dbReference type="GO" id="GO:0003700">
    <property type="term" value="F:DNA-binding transcription factor activity"/>
    <property type="evidence" value="ECO:0007669"/>
    <property type="project" value="InterPro"/>
</dbReference>
<dbReference type="AlphaFoldDB" id="A0A2K1PY44"/>
<keyword evidence="6" id="KW-1185">Reference proteome</keyword>
<keyword evidence="2" id="KW-0238">DNA-binding</keyword>
<dbReference type="PANTHER" id="PTHR42756">
    <property type="entry name" value="TRANSCRIPTIONAL REGULATOR, MARR"/>
    <property type="match status" value="1"/>
</dbReference>
<keyword evidence="1" id="KW-0805">Transcription regulation</keyword>
<dbReference type="PROSITE" id="PS01117">
    <property type="entry name" value="HTH_MARR_1"/>
    <property type="match status" value="1"/>
</dbReference>
<sequence>MNTPPPLCAGSSLGLLFRQVRDAMWHAMETELDRLGHDLTFSQFVTLKKLGMSNGHISVGDLARAAELNPSAMTRLLDKLEEKGLIIRANDPTDRRALRIQLTDAGHVIYDQCSVCSDRVRDRALAGMSTSERDQFVSTLERVRDNLLNTESA</sequence>
<dbReference type="GO" id="GO:0003677">
    <property type="term" value="F:DNA binding"/>
    <property type="evidence" value="ECO:0007669"/>
    <property type="project" value="UniProtKB-KW"/>
</dbReference>
<reference evidence="5 6" key="1">
    <citation type="submission" date="2017-08" db="EMBL/GenBank/DDBJ databases">
        <title>Lysobacter sylvestris genome.</title>
        <authorList>
            <person name="Zhang D.-C."/>
            <person name="Albuquerque L."/>
            <person name="Franca L."/>
            <person name="Froufe H.J.C."/>
            <person name="Barroso C."/>
            <person name="Egas C."/>
            <person name="Da Costa M."/>
            <person name="Margesin R."/>
        </authorList>
    </citation>
    <scope>NUCLEOTIDE SEQUENCE [LARGE SCALE GENOMIC DNA]</scope>
    <source>
        <strain evidence="5 6">AM20-91</strain>
    </source>
</reference>
<evidence type="ECO:0000256" key="2">
    <source>
        <dbReference type="ARBA" id="ARBA00023125"/>
    </source>
</evidence>
<dbReference type="SUPFAM" id="SSF46785">
    <property type="entry name" value="Winged helix' DNA-binding domain"/>
    <property type="match status" value="1"/>
</dbReference>
<dbReference type="PRINTS" id="PR00598">
    <property type="entry name" value="HTHMARR"/>
</dbReference>
<dbReference type="EMBL" id="NPZB01000002">
    <property type="protein sequence ID" value="PNS07716.1"/>
    <property type="molecule type" value="Genomic_DNA"/>
</dbReference>
<proteinExistence type="predicted"/>
<dbReference type="PROSITE" id="PS50995">
    <property type="entry name" value="HTH_MARR_2"/>
    <property type="match status" value="1"/>
</dbReference>
<dbReference type="PANTHER" id="PTHR42756:SF1">
    <property type="entry name" value="TRANSCRIPTIONAL REPRESSOR OF EMRAB OPERON"/>
    <property type="match status" value="1"/>
</dbReference>